<evidence type="ECO:0000313" key="2">
    <source>
        <dbReference type="EMBL" id="KAK3577943.1"/>
    </source>
</evidence>
<comment type="caution">
    <text evidence="2">The sequence shown here is derived from an EMBL/GenBank/DDBJ whole genome shotgun (WGS) entry which is preliminary data.</text>
</comment>
<gene>
    <name evidence="2" type="ORF">CHS0354_020821</name>
</gene>
<sequence>MANVAEYERLPSQISAFNATTTVVMTLDEYVNRPDTFKITYSGHIIVSTLDMATNSIIILKSGLSNPQNKDGGTSLGEVRGSSSDARNEADPMIVQSIHIGS</sequence>
<accession>A0AAE0RQN2</accession>
<dbReference type="AlphaFoldDB" id="A0AAE0RQN2"/>
<name>A0AAE0RQN2_9BIVA</name>
<evidence type="ECO:0000313" key="3">
    <source>
        <dbReference type="Proteomes" id="UP001195483"/>
    </source>
</evidence>
<reference evidence="2" key="3">
    <citation type="submission" date="2023-05" db="EMBL/GenBank/DDBJ databases">
        <authorList>
            <person name="Smith C.H."/>
        </authorList>
    </citation>
    <scope>NUCLEOTIDE SEQUENCE</scope>
    <source>
        <strain evidence="2">CHS0354</strain>
        <tissue evidence="2">Mantle</tissue>
    </source>
</reference>
<reference evidence="2" key="1">
    <citation type="journal article" date="2021" name="Genome Biol. Evol.">
        <title>A High-Quality Reference Genome for a Parasitic Bivalve with Doubly Uniparental Inheritance (Bivalvia: Unionida).</title>
        <authorList>
            <person name="Smith C.H."/>
        </authorList>
    </citation>
    <scope>NUCLEOTIDE SEQUENCE</scope>
    <source>
        <strain evidence="2">CHS0354</strain>
    </source>
</reference>
<organism evidence="2 3">
    <name type="scientific">Potamilus streckersoni</name>
    <dbReference type="NCBI Taxonomy" id="2493646"/>
    <lineage>
        <taxon>Eukaryota</taxon>
        <taxon>Metazoa</taxon>
        <taxon>Spiralia</taxon>
        <taxon>Lophotrochozoa</taxon>
        <taxon>Mollusca</taxon>
        <taxon>Bivalvia</taxon>
        <taxon>Autobranchia</taxon>
        <taxon>Heteroconchia</taxon>
        <taxon>Palaeoheterodonta</taxon>
        <taxon>Unionida</taxon>
        <taxon>Unionoidea</taxon>
        <taxon>Unionidae</taxon>
        <taxon>Ambleminae</taxon>
        <taxon>Lampsilini</taxon>
        <taxon>Potamilus</taxon>
    </lineage>
</organism>
<feature type="region of interest" description="Disordered" evidence="1">
    <location>
        <begin position="64"/>
        <end position="92"/>
    </location>
</feature>
<proteinExistence type="predicted"/>
<protein>
    <submittedName>
        <fullName evidence="2">Uncharacterized protein</fullName>
    </submittedName>
</protein>
<dbReference type="Proteomes" id="UP001195483">
    <property type="component" value="Unassembled WGS sequence"/>
</dbReference>
<keyword evidence="3" id="KW-1185">Reference proteome</keyword>
<dbReference type="EMBL" id="JAEAOA010001269">
    <property type="protein sequence ID" value="KAK3577943.1"/>
    <property type="molecule type" value="Genomic_DNA"/>
</dbReference>
<reference evidence="2" key="2">
    <citation type="journal article" date="2021" name="Genome Biol. Evol.">
        <title>Developing a high-quality reference genome for a parasitic bivalve with doubly uniparental inheritance (Bivalvia: Unionida).</title>
        <authorList>
            <person name="Smith C.H."/>
        </authorList>
    </citation>
    <scope>NUCLEOTIDE SEQUENCE</scope>
    <source>
        <strain evidence="2">CHS0354</strain>
        <tissue evidence="2">Mantle</tissue>
    </source>
</reference>
<evidence type="ECO:0000256" key="1">
    <source>
        <dbReference type="SAM" id="MobiDB-lite"/>
    </source>
</evidence>